<dbReference type="InterPro" id="IPR029045">
    <property type="entry name" value="ClpP/crotonase-like_dom_sf"/>
</dbReference>
<dbReference type="SUPFAM" id="SSF52096">
    <property type="entry name" value="ClpP/crotonase"/>
    <property type="match status" value="1"/>
</dbReference>
<dbReference type="CDD" id="cd06558">
    <property type="entry name" value="crotonase-like"/>
    <property type="match status" value="1"/>
</dbReference>
<protein>
    <submittedName>
        <fullName evidence="4">Enoyl-CoA hydratase-related protein</fullName>
    </submittedName>
</protein>
<evidence type="ECO:0000256" key="2">
    <source>
        <dbReference type="ARBA" id="ARBA00023239"/>
    </source>
</evidence>
<dbReference type="EMBL" id="JBHSSW010000004">
    <property type="protein sequence ID" value="MFC6197076.1"/>
    <property type="molecule type" value="Genomic_DNA"/>
</dbReference>
<dbReference type="PANTHER" id="PTHR11941:SF54">
    <property type="entry name" value="ENOYL-COA HYDRATASE, MITOCHONDRIAL"/>
    <property type="match status" value="1"/>
</dbReference>
<gene>
    <name evidence="4" type="ORF">ACFQDM_03260</name>
</gene>
<dbReference type="Pfam" id="PF00378">
    <property type="entry name" value="ECH_1"/>
    <property type="match status" value="1"/>
</dbReference>
<comment type="caution">
    <text evidence="4">The sequence shown here is derived from an EMBL/GenBank/DDBJ whole genome shotgun (WGS) entry which is preliminary data.</text>
</comment>
<comment type="similarity">
    <text evidence="1 3">Belongs to the enoyl-CoA hydratase/isomerase family.</text>
</comment>
<dbReference type="PROSITE" id="PS00166">
    <property type="entry name" value="ENOYL_COA_HYDRATASE"/>
    <property type="match status" value="1"/>
</dbReference>
<name>A0ABW1S750_9PROT</name>
<dbReference type="PANTHER" id="PTHR11941">
    <property type="entry name" value="ENOYL-COA HYDRATASE-RELATED"/>
    <property type="match status" value="1"/>
</dbReference>
<proteinExistence type="inferred from homology"/>
<dbReference type="Gene3D" id="1.10.12.10">
    <property type="entry name" value="Lyase 2-enoyl-coa Hydratase, Chain A, domain 2"/>
    <property type="match status" value="1"/>
</dbReference>
<evidence type="ECO:0000256" key="1">
    <source>
        <dbReference type="ARBA" id="ARBA00005254"/>
    </source>
</evidence>
<accession>A0ABW1S750</accession>
<evidence type="ECO:0000256" key="3">
    <source>
        <dbReference type="RuleBase" id="RU003707"/>
    </source>
</evidence>
<organism evidence="4 5">
    <name type="scientific">Ponticaulis profundi</name>
    <dbReference type="NCBI Taxonomy" id="2665222"/>
    <lineage>
        <taxon>Bacteria</taxon>
        <taxon>Pseudomonadati</taxon>
        <taxon>Pseudomonadota</taxon>
        <taxon>Alphaproteobacteria</taxon>
        <taxon>Hyphomonadales</taxon>
        <taxon>Hyphomonadaceae</taxon>
        <taxon>Ponticaulis</taxon>
    </lineage>
</organism>
<keyword evidence="2" id="KW-0456">Lyase</keyword>
<sequence>MAYDTILVEQKGRVTWITLNRPAQMNAITHAMHDELQAAFDAFAADDDQWICVVTGAGEKAFCAGTDLKEAASSSTRHAYPKNGYAGLIERFDLNKPVIAAVNGLALGGGFEVALACDLIIASENARFGLPEPLVGAVALGGGLHRLARQIGLKKAMGYIFTGRQMSAADAEQMGLVNEVVPADQLEQAVHAWCEDMLRCAPISIRASKETVMSGLEAGGVEAAMKAQPNIPGFVEWTKAEDTREGPLAFAEKRKPNWKGR</sequence>
<evidence type="ECO:0000313" key="4">
    <source>
        <dbReference type="EMBL" id="MFC6197076.1"/>
    </source>
</evidence>
<dbReference type="InterPro" id="IPR001753">
    <property type="entry name" value="Enoyl-CoA_hydra/iso"/>
</dbReference>
<dbReference type="InterPro" id="IPR014748">
    <property type="entry name" value="Enoyl-CoA_hydra_C"/>
</dbReference>
<evidence type="ECO:0000313" key="5">
    <source>
        <dbReference type="Proteomes" id="UP001596303"/>
    </source>
</evidence>
<dbReference type="InterPro" id="IPR018376">
    <property type="entry name" value="Enoyl-CoA_hyd/isom_CS"/>
</dbReference>
<dbReference type="RefSeq" id="WP_377375424.1">
    <property type="nucleotide sequence ID" value="NZ_JBHSSW010000004.1"/>
</dbReference>
<dbReference type="Proteomes" id="UP001596303">
    <property type="component" value="Unassembled WGS sequence"/>
</dbReference>
<keyword evidence="5" id="KW-1185">Reference proteome</keyword>
<dbReference type="Gene3D" id="3.90.226.10">
    <property type="entry name" value="2-enoyl-CoA Hydratase, Chain A, domain 1"/>
    <property type="match status" value="1"/>
</dbReference>
<reference evidence="5" key="1">
    <citation type="journal article" date="2019" name="Int. J. Syst. Evol. Microbiol.">
        <title>The Global Catalogue of Microorganisms (GCM) 10K type strain sequencing project: providing services to taxonomists for standard genome sequencing and annotation.</title>
        <authorList>
            <consortium name="The Broad Institute Genomics Platform"/>
            <consortium name="The Broad Institute Genome Sequencing Center for Infectious Disease"/>
            <person name="Wu L."/>
            <person name="Ma J."/>
        </authorList>
    </citation>
    <scope>NUCLEOTIDE SEQUENCE [LARGE SCALE GENOMIC DNA]</scope>
    <source>
        <strain evidence="5">CGMCC-1.15741</strain>
    </source>
</reference>